<evidence type="ECO:0000256" key="7">
    <source>
        <dbReference type="SAM" id="SignalP"/>
    </source>
</evidence>
<evidence type="ECO:0000256" key="1">
    <source>
        <dbReference type="ARBA" id="ARBA00022729"/>
    </source>
</evidence>
<dbReference type="Pfam" id="PF13895">
    <property type="entry name" value="Ig_2"/>
    <property type="match status" value="3"/>
</dbReference>
<keyword evidence="1 7" id="KW-0732">Signal</keyword>
<proteinExistence type="predicted"/>
<keyword evidence="2" id="KW-1015">Disulfide bond</keyword>
<sequence length="926" mass="99737">MLLLLLTVAASFTGLSEGVGVLPDGPLTASVGGSVMFRTNLNPTETPFFAVSWNYENKPIITSTNVFNTTVPEYENRITLFRSTGSLELRNLGLNDNGEYDVIIQPADDFQKIGTTRLVVYDPVSGVLLTASSTDLVEFNSSVRLSCSSSGSSLSFLWMNSSSEVTASDRVQISSSDGGSTLTLVTVTRYDLGPFSCNVSNPVSSAVSEAVKLSVSYGPENTHLAASPSEEHYMEGSNVSLSCSAESRPSADISWFLNENMLPDSGPELRLMNIQLSQTGNYSCQAFNSKTLRYQTSQPLAVTVYAPVRDATVTPPSADLIEFNSSARLSCSSYGFPLSFLWMNSSSEVTASDRVQISDGGSTLTLVNVTRYDLGPYSCHVFNDFSSVTSEAVTLSVSYGPETVQLQVSPSKEHHKTGSDVQMFCSAVSSPDASFQWFVNGNPLPDTGPELRLMSVQTHQSGSYSCQAFNSKTLRYQTSQPSALSVLDPVSGVLLTTSSTDLVEFNSSVRLSCSSSGSSPSFLWMNSSSEVTASDRVQISSSDGGSTLTLVTVTRYDLGPYSCHVSNPVSSVASISTSLSISYGPENTLLTISPSKHEHVKGSDVQMFCSAVSSPDASFQWFVNENPLPDTGPELRLMSVQTHQSGSYSCQTFNSKTLRYETSQPLALSVIGGSSGLPDGIIAAIVIVCLVIVAGVGVGFWIIRKKKVRQKPTSGGIFTITGGGRKDHTANSEGLHYADLKFLKNKKGKNVREQKESTFTEYAQIKVNNGPAASSPPSTNQESNNTNVRPANNDSGRRSVLVELENVPSDYAQIRVDSSRRPAPPPPTYGLHTQSASRPLPAPRAQTYAQEQNYGDAKLPRSGDGRTDQIELENTPTNYAQIRVNSKKPPLPAPPTYKTHMQQKHRAAPPPGNSQIYAQVNKNPRR</sequence>
<evidence type="ECO:0000256" key="5">
    <source>
        <dbReference type="SAM" id="MobiDB-lite"/>
    </source>
</evidence>
<dbReference type="CDD" id="cd12087">
    <property type="entry name" value="TM_EGFR-like"/>
    <property type="match status" value="1"/>
</dbReference>
<evidence type="ECO:0000313" key="9">
    <source>
        <dbReference type="EMBL" id="KAF7227044.1"/>
    </source>
</evidence>
<evidence type="ECO:0000256" key="3">
    <source>
        <dbReference type="ARBA" id="ARBA00023180"/>
    </source>
</evidence>
<feature type="compositionally biased region" description="Basic and acidic residues" evidence="5">
    <location>
        <begin position="858"/>
        <end position="869"/>
    </location>
</feature>
<dbReference type="Pfam" id="PF07679">
    <property type="entry name" value="I-set"/>
    <property type="match status" value="3"/>
</dbReference>
<feature type="transmembrane region" description="Helical" evidence="6">
    <location>
        <begin position="681"/>
        <end position="703"/>
    </location>
</feature>
<feature type="compositionally biased region" description="Polar residues" evidence="5">
    <location>
        <begin position="913"/>
        <end position="926"/>
    </location>
</feature>
<evidence type="ECO:0000313" key="10">
    <source>
        <dbReference type="Proteomes" id="UP000822369"/>
    </source>
</evidence>
<dbReference type="PROSITE" id="PS50835">
    <property type="entry name" value="IG_LIKE"/>
    <property type="match status" value="6"/>
</dbReference>
<dbReference type="SMART" id="SM00408">
    <property type="entry name" value="IGc2"/>
    <property type="match status" value="6"/>
</dbReference>
<dbReference type="CDD" id="cd00096">
    <property type="entry name" value="Ig"/>
    <property type="match status" value="2"/>
</dbReference>
<accession>A0A9D2YWP2</accession>
<feature type="signal peptide" evidence="7">
    <location>
        <begin position="1"/>
        <end position="18"/>
    </location>
</feature>
<feature type="compositionally biased region" description="Polar residues" evidence="5">
    <location>
        <begin position="771"/>
        <end position="794"/>
    </location>
</feature>
<dbReference type="InterPro" id="IPR036179">
    <property type="entry name" value="Ig-like_dom_sf"/>
</dbReference>
<dbReference type="Gene3D" id="2.60.40.10">
    <property type="entry name" value="Immunoglobulins"/>
    <property type="match status" value="7"/>
</dbReference>
<dbReference type="InterPro" id="IPR052598">
    <property type="entry name" value="IgSF_CEA-related"/>
</dbReference>
<gene>
    <name evidence="9" type="ORF">G4P62_005733</name>
</gene>
<comment type="caution">
    <text evidence="9">The sequence shown here is derived from an EMBL/GenBank/DDBJ whole genome shotgun (WGS) entry which is preliminary data.</text>
</comment>
<dbReference type="InterPro" id="IPR013783">
    <property type="entry name" value="Ig-like_fold"/>
</dbReference>
<organism evidence="9 10">
    <name type="scientific">Nothobranchius furzeri</name>
    <name type="common">Turquoise killifish</name>
    <dbReference type="NCBI Taxonomy" id="105023"/>
    <lineage>
        <taxon>Eukaryota</taxon>
        <taxon>Metazoa</taxon>
        <taxon>Chordata</taxon>
        <taxon>Craniata</taxon>
        <taxon>Vertebrata</taxon>
        <taxon>Euteleostomi</taxon>
        <taxon>Actinopterygii</taxon>
        <taxon>Neopterygii</taxon>
        <taxon>Teleostei</taxon>
        <taxon>Neoteleostei</taxon>
        <taxon>Acanthomorphata</taxon>
        <taxon>Ovalentaria</taxon>
        <taxon>Atherinomorphae</taxon>
        <taxon>Cyprinodontiformes</taxon>
        <taxon>Nothobranchiidae</taxon>
        <taxon>Nothobranchius</taxon>
    </lineage>
</organism>
<keyword evidence="4" id="KW-0393">Immunoglobulin domain</keyword>
<feature type="domain" description="Ig-like" evidence="8">
    <location>
        <begin position="401"/>
        <end position="479"/>
    </location>
</feature>
<dbReference type="SUPFAM" id="SSF48726">
    <property type="entry name" value="Immunoglobulin"/>
    <property type="match status" value="7"/>
</dbReference>
<keyword evidence="3" id="KW-0325">Glycoprotein</keyword>
<dbReference type="InterPro" id="IPR007110">
    <property type="entry name" value="Ig-like_dom"/>
</dbReference>
<evidence type="ECO:0000256" key="4">
    <source>
        <dbReference type="ARBA" id="ARBA00023319"/>
    </source>
</evidence>
<protein>
    <submittedName>
        <fullName evidence="9">Transcript variant X1</fullName>
    </submittedName>
</protein>
<dbReference type="PANTHER" id="PTHR44337:SF20">
    <property type="entry name" value="CARCINOEMBRYONIC ANTIGEN-RELATED CELL ADHESION MOLECULE 5-RELATED"/>
    <property type="match status" value="1"/>
</dbReference>
<dbReference type="InterPro" id="IPR013098">
    <property type="entry name" value="Ig_I-set"/>
</dbReference>
<dbReference type="PANTHER" id="PTHR44337">
    <property type="entry name" value="CARCINOEMBRYONIC ANTIGEN-RELATED CELL ADHESION MOLECULE 8"/>
    <property type="match status" value="1"/>
</dbReference>
<feature type="region of interest" description="Disordered" evidence="5">
    <location>
        <begin position="767"/>
        <end position="796"/>
    </location>
</feature>
<feature type="domain" description="Ig-like" evidence="8">
    <location>
        <begin position="307"/>
        <end position="396"/>
    </location>
</feature>
<feature type="compositionally biased region" description="Polar residues" evidence="5">
    <location>
        <begin position="872"/>
        <end position="884"/>
    </location>
</feature>
<name>A0A9D2YWP2_NOTFU</name>
<feature type="chain" id="PRO_5039411486" evidence="7">
    <location>
        <begin position="19"/>
        <end position="926"/>
    </location>
</feature>
<keyword evidence="6" id="KW-0472">Membrane</keyword>
<keyword evidence="6" id="KW-0812">Transmembrane</keyword>
<dbReference type="SMART" id="SM00409">
    <property type="entry name" value="IG"/>
    <property type="match status" value="7"/>
</dbReference>
<dbReference type="AlphaFoldDB" id="A0A9D2YWP2"/>
<evidence type="ECO:0000259" key="8">
    <source>
        <dbReference type="PROSITE" id="PS50835"/>
    </source>
</evidence>
<feature type="domain" description="Ig-like" evidence="8">
    <location>
        <begin position="219"/>
        <end position="301"/>
    </location>
</feature>
<evidence type="ECO:0000256" key="6">
    <source>
        <dbReference type="SAM" id="Phobius"/>
    </source>
</evidence>
<dbReference type="EMBL" id="JAAVVJ010000003">
    <property type="protein sequence ID" value="KAF7227044.1"/>
    <property type="molecule type" value="Genomic_DNA"/>
</dbReference>
<feature type="domain" description="Ig-like" evidence="8">
    <location>
        <begin position="585"/>
        <end position="667"/>
    </location>
</feature>
<feature type="domain" description="Ig-like" evidence="8">
    <location>
        <begin position="481"/>
        <end position="580"/>
    </location>
</feature>
<evidence type="ECO:0000256" key="2">
    <source>
        <dbReference type="ARBA" id="ARBA00023157"/>
    </source>
</evidence>
<dbReference type="InterPro" id="IPR003598">
    <property type="entry name" value="Ig_sub2"/>
</dbReference>
<feature type="region of interest" description="Disordered" evidence="5">
    <location>
        <begin position="813"/>
        <end position="926"/>
    </location>
</feature>
<dbReference type="Proteomes" id="UP000822369">
    <property type="component" value="Chromosome 3"/>
</dbReference>
<dbReference type="OrthoDB" id="10012075at2759"/>
<feature type="domain" description="Ig-like" evidence="8">
    <location>
        <begin position="123"/>
        <end position="214"/>
    </location>
</feature>
<reference evidence="9" key="1">
    <citation type="submission" date="2020-03" db="EMBL/GenBank/DDBJ databases">
        <title>Intra-Species Differences in Population Size shape Life History and Genome Evolution.</title>
        <authorList>
            <person name="Willemsen D."/>
            <person name="Cui R."/>
            <person name="Valenzano D.R."/>
        </authorList>
    </citation>
    <scope>NUCLEOTIDE SEQUENCE</scope>
    <source>
        <strain evidence="9">GRZ</strain>
        <tissue evidence="9">Whole</tissue>
    </source>
</reference>
<keyword evidence="6" id="KW-1133">Transmembrane helix</keyword>
<dbReference type="InterPro" id="IPR003599">
    <property type="entry name" value="Ig_sub"/>
</dbReference>